<dbReference type="OMA" id="GIADNHT"/>
<dbReference type="InterPro" id="IPR001000">
    <property type="entry name" value="GH10_dom"/>
</dbReference>
<comment type="similarity">
    <text evidence="4 13">Belongs to the glycosyl hydrolase 10 (cellulase F) family.</text>
</comment>
<evidence type="ECO:0000256" key="14">
    <source>
        <dbReference type="SAM" id="MobiDB-lite"/>
    </source>
</evidence>
<dbReference type="AlphaFoldDB" id="G4TM83"/>
<feature type="active site" description="Nucleophile" evidence="12">
    <location>
        <position position="345"/>
    </location>
</feature>
<dbReference type="Pfam" id="PF00331">
    <property type="entry name" value="Glyco_hydro_10"/>
    <property type="match status" value="1"/>
</dbReference>
<dbReference type="GO" id="GO:0005576">
    <property type="term" value="C:extracellular region"/>
    <property type="evidence" value="ECO:0007669"/>
    <property type="project" value="UniProtKB-SubCell"/>
</dbReference>
<organism evidence="18 19">
    <name type="scientific">Serendipita indica (strain DSM 11827)</name>
    <name type="common">Root endophyte fungus</name>
    <name type="synonym">Piriformospora indica</name>
    <dbReference type="NCBI Taxonomy" id="1109443"/>
    <lineage>
        <taxon>Eukaryota</taxon>
        <taxon>Fungi</taxon>
        <taxon>Dikarya</taxon>
        <taxon>Basidiomycota</taxon>
        <taxon>Agaricomycotina</taxon>
        <taxon>Agaricomycetes</taxon>
        <taxon>Sebacinales</taxon>
        <taxon>Serendipitaceae</taxon>
        <taxon>Serendipita</taxon>
    </lineage>
</organism>
<proteinExistence type="inferred from homology"/>
<evidence type="ECO:0000256" key="13">
    <source>
        <dbReference type="RuleBase" id="RU361174"/>
    </source>
</evidence>
<dbReference type="InterPro" id="IPR044846">
    <property type="entry name" value="GH10"/>
</dbReference>
<evidence type="ECO:0000256" key="2">
    <source>
        <dbReference type="ARBA" id="ARBA00004613"/>
    </source>
</evidence>
<protein>
    <recommendedName>
        <fullName evidence="13">Beta-xylanase</fullName>
        <ecNumber evidence="13">3.2.1.8</ecNumber>
    </recommendedName>
</protein>
<dbReference type="InParanoid" id="G4TM83"/>
<feature type="domain" description="GH10" evidence="17">
    <location>
        <begin position="104"/>
        <end position="423"/>
    </location>
</feature>
<feature type="chain" id="PRO_5003468888" description="Beta-xylanase" evidence="15">
    <location>
        <begin position="19"/>
        <end position="429"/>
    </location>
</feature>
<evidence type="ECO:0000256" key="15">
    <source>
        <dbReference type="SAM" id="SignalP"/>
    </source>
</evidence>
<dbReference type="OrthoDB" id="3055998at2759"/>
<keyword evidence="9 13" id="KW-0119">Carbohydrate metabolism</keyword>
<dbReference type="PRINTS" id="PR00134">
    <property type="entry name" value="GLHYDRLASE10"/>
</dbReference>
<keyword evidence="11 13" id="KW-0624">Polysaccharide degradation</keyword>
<feature type="region of interest" description="Disordered" evidence="14">
    <location>
        <begin position="58"/>
        <end position="106"/>
    </location>
</feature>
<evidence type="ECO:0000256" key="12">
    <source>
        <dbReference type="PROSITE-ProRule" id="PRU10061"/>
    </source>
</evidence>
<dbReference type="SUPFAM" id="SSF51445">
    <property type="entry name" value="(Trans)glycosidases"/>
    <property type="match status" value="1"/>
</dbReference>
<feature type="domain" description="CBM1" evidence="16">
    <location>
        <begin position="18"/>
        <end position="54"/>
    </location>
</feature>
<evidence type="ECO:0000259" key="16">
    <source>
        <dbReference type="PROSITE" id="PS51164"/>
    </source>
</evidence>
<evidence type="ECO:0000256" key="7">
    <source>
        <dbReference type="ARBA" id="ARBA00022729"/>
    </source>
</evidence>
<dbReference type="InterPro" id="IPR017853">
    <property type="entry name" value="GH"/>
</dbReference>
<evidence type="ECO:0000256" key="9">
    <source>
        <dbReference type="ARBA" id="ARBA00023277"/>
    </source>
</evidence>
<dbReference type="SUPFAM" id="SSF57180">
    <property type="entry name" value="Cellulose-binding domain"/>
    <property type="match status" value="1"/>
</dbReference>
<dbReference type="GO" id="GO:0030248">
    <property type="term" value="F:cellulose binding"/>
    <property type="evidence" value="ECO:0007669"/>
    <property type="project" value="InterPro"/>
</dbReference>
<dbReference type="PROSITE" id="PS00591">
    <property type="entry name" value="GH10_1"/>
    <property type="match status" value="1"/>
</dbReference>
<keyword evidence="10 13" id="KW-0326">Glycosidase</keyword>
<evidence type="ECO:0000256" key="5">
    <source>
        <dbReference type="ARBA" id="ARBA00022525"/>
    </source>
</evidence>
<accession>G4TM83</accession>
<evidence type="ECO:0000256" key="11">
    <source>
        <dbReference type="ARBA" id="ARBA00023326"/>
    </source>
</evidence>
<evidence type="ECO:0000256" key="6">
    <source>
        <dbReference type="ARBA" id="ARBA00022651"/>
    </source>
</evidence>
<dbReference type="GO" id="GO:0031176">
    <property type="term" value="F:endo-1,4-beta-xylanase activity"/>
    <property type="evidence" value="ECO:0007669"/>
    <property type="project" value="UniProtKB-EC"/>
</dbReference>
<comment type="subcellular location">
    <subcellularLocation>
        <location evidence="2">Secreted</location>
    </subcellularLocation>
</comment>
<keyword evidence="6 18" id="KW-0858">Xylan degradation</keyword>
<evidence type="ECO:0000256" key="1">
    <source>
        <dbReference type="ARBA" id="ARBA00000681"/>
    </source>
</evidence>
<dbReference type="InterPro" id="IPR031158">
    <property type="entry name" value="GH10_AS"/>
</dbReference>
<feature type="compositionally biased region" description="Low complexity" evidence="14">
    <location>
        <begin position="58"/>
        <end position="104"/>
    </location>
</feature>
<dbReference type="Gene3D" id="3.20.20.80">
    <property type="entry name" value="Glycosidases"/>
    <property type="match status" value="1"/>
</dbReference>
<dbReference type="PROSITE" id="PS00562">
    <property type="entry name" value="CBM1_1"/>
    <property type="match status" value="1"/>
</dbReference>
<evidence type="ECO:0000256" key="3">
    <source>
        <dbReference type="ARBA" id="ARBA00004851"/>
    </source>
</evidence>
<keyword evidence="5" id="KW-0964">Secreted</keyword>
<dbReference type="Pfam" id="PF00734">
    <property type="entry name" value="CBM_1"/>
    <property type="match status" value="1"/>
</dbReference>
<evidence type="ECO:0000256" key="8">
    <source>
        <dbReference type="ARBA" id="ARBA00022801"/>
    </source>
</evidence>
<evidence type="ECO:0000256" key="4">
    <source>
        <dbReference type="ARBA" id="ARBA00007495"/>
    </source>
</evidence>
<keyword evidence="7 15" id="KW-0732">Signal</keyword>
<dbReference type="PROSITE" id="PS51164">
    <property type="entry name" value="CBM1_2"/>
    <property type="match status" value="1"/>
</dbReference>
<gene>
    <name evidence="18" type="ORF">PIIN_06360</name>
</gene>
<comment type="pathway">
    <text evidence="3">Glycan degradation; xylan degradation.</text>
</comment>
<dbReference type="PANTHER" id="PTHR31490:SF35">
    <property type="entry name" value="ENDO-1,4-BETA-XYLANASE"/>
    <property type="match status" value="1"/>
</dbReference>
<evidence type="ECO:0000313" key="19">
    <source>
        <dbReference type="Proteomes" id="UP000007148"/>
    </source>
</evidence>
<dbReference type="SMART" id="SM00633">
    <property type="entry name" value="Glyco_10"/>
    <property type="match status" value="1"/>
</dbReference>
<comment type="caution">
    <text evidence="18">The sequence shown here is derived from an EMBL/GenBank/DDBJ whole genome shotgun (WGS) entry which is preliminary data.</text>
</comment>
<evidence type="ECO:0000313" key="18">
    <source>
        <dbReference type="EMBL" id="CCA72424.1"/>
    </source>
</evidence>
<dbReference type="EC" id="3.2.1.8" evidence="13"/>
<dbReference type="PROSITE" id="PS51760">
    <property type="entry name" value="GH10_2"/>
    <property type="match status" value="1"/>
</dbReference>
<name>G4TM83_SERID</name>
<feature type="signal peptide" evidence="15">
    <location>
        <begin position="1"/>
        <end position="18"/>
    </location>
</feature>
<dbReference type="GO" id="GO:0045493">
    <property type="term" value="P:xylan catabolic process"/>
    <property type="evidence" value="ECO:0007669"/>
    <property type="project" value="UniProtKB-KW"/>
</dbReference>
<dbReference type="HOGENOM" id="CLU_020161_1_1_1"/>
<reference evidence="18 19" key="1">
    <citation type="journal article" date="2011" name="PLoS Pathog.">
        <title>Endophytic Life Strategies Decoded by Genome and Transcriptome Analyses of the Mutualistic Root Symbiont Piriformospora indica.</title>
        <authorList>
            <person name="Zuccaro A."/>
            <person name="Lahrmann U."/>
            <person name="Guldener U."/>
            <person name="Langen G."/>
            <person name="Pfiffi S."/>
            <person name="Biedenkopf D."/>
            <person name="Wong P."/>
            <person name="Samans B."/>
            <person name="Grimm C."/>
            <person name="Basiewicz M."/>
            <person name="Murat C."/>
            <person name="Martin F."/>
            <person name="Kogel K.H."/>
        </authorList>
    </citation>
    <scope>NUCLEOTIDE SEQUENCE [LARGE SCALE GENOMIC DNA]</scope>
    <source>
        <strain evidence="18 19">DSM 11827</strain>
    </source>
</reference>
<dbReference type="Proteomes" id="UP000007148">
    <property type="component" value="Unassembled WGS sequence"/>
</dbReference>
<keyword evidence="19" id="KW-1185">Reference proteome</keyword>
<keyword evidence="8 13" id="KW-0378">Hydrolase</keyword>
<dbReference type="InterPro" id="IPR035971">
    <property type="entry name" value="CBD_sf"/>
</dbReference>
<dbReference type="STRING" id="1109443.G4TM83"/>
<dbReference type="EMBL" id="CAFZ01000163">
    <property type="protein sequence ID" value="CCA72424.1"/>
    <property type="molecule type" value="Genomic_DNA"/>
</dbReference>
<dbReference type="SMART" id="SM00236">
    <property type="entry name" value="fCBD"/>
    <property type="match status" value="1"/>
</dbReference>
<evidence type="ECO:0000256" key="10">
    <source>
        <dbReference type="ARBA" id="ARBA00023295"/>
    </source>
</evidence>
<sequence>MKVTLFAAVSVAISGANAAVGMWQQCGGINYTGDTTCVSGAMCYKYNDWYFQCIPATTTTSPSSTRSSSSSRQSSSTSTRSSSTSSRSTSTSTRTSSTTTTSPSATISPLHDIAVSKGKQYFGVAVDSNELANATYKVLLDDRHLWGQMTPGNKMKWDATEPSRNTFTYSDADALVVWAQGSGKEIRGHTLVWHNQLPSWLTNGGFNNATLVSILQNHVTNLVTHFSGKVKTWDVVNEIFEEDGSWRSSVFYNTIGEYFVDIAFRAAAAADPNVGLAANDYNLDYGGSKVTAYVNLVNRLKSRGVKITQIGSQSHLIVGSMPSYSTLVSNYNAFVATGVDVAITELDIRMTLPVTDALLAQQRKDYNTIIRACMAVPRCIGMTVWAYSDYYSWIPSVFSGEGAALPFDDQLKPKPAFYGIVDGLNGITN</sequence>
<comment type="catalytic activity">
    <reaction evidence="1 13">
        <text>Endohydrolysis of (1-&gt;4)-beta-D-xylosidic linkages in xylans.</text>
        <dbReference type="EC" id="3.2.1.8"/>
    </reaction>
</comment>
<dbReference type="InterPro" id="IPR000254">
    <property type="entry name" value="CBD"/>
</dbReference>
<dbReference type="PANTHER" id="PTHR31490">
    <property type="entry name" value="GLYCOSYL HYDROLASE"/>
    <property type="match status" value="1"/>
</dbReference>
<evidence type="ECO:0000259" key="17">
    <source>
        <dbReference type="PROSITE" id="PS51760"/>
    </source>
</evidence>
<dbReference type="eggNOG" id="ENOG502QR4K">
    <property type="taxonomic scope" value="Eukaryota"/>
</dbReference>